<comment type="pathway">
    <text evidence="9">Protein modification; lipoprotein biosynthesis (signal peptide cleavage).</text>
</comment>
<dbReference type="GO" id="GO:0004190">
    <property type="term" value="F:aspartic-type endopeptidase activity"/>
    <property type="evidence" value="ECO:0007669"/>
    <property type="project" value="UniProtKB-EC"/>
</dbReference>
<sequence>MIKDYKIFWSFFALVFVLDQIVKILTLRGMRYQSEYLDLTFALNTGVAFSMLSFFEYYLKYLHLAILLILFGYLFWQKEFLKEHIVAFGLMLGAGCSNLLDRFIHGGVVDMFFWHKGFEFAIFNVADVMINLSVALILIKEIFLKRGKNDRVD</sequence>
<organism evidence="11 12">
    <name type="scientific">Campylobacter felis</name>
    <dbReference type="NCBI Taxonomy" id="2974565"/>
    <lineage>
        <taxon>Bacteria</taxon>
        <taxon>Pseudomonadati</taxon>
        <taxon>Campylobacterota</taxon>
        <taxon>Epsilonproteobacteria</taxon>
        <taxon>Campylobacterales</taxon>
        <taxon>Campylobacteraceae</taxon>
        <taxon>Campylobacter</taxon>
    </lineage>
</organism>
<comment type="function">
    <text evidence="9">This protein specifically catalyzes the removal of signal peptides from prolipoproteins.</text>
</comment>
<dbReference type="PRINTS" id="PR00781">
    <property type="entry name" value="LIPOSIGPTASE"/>
</dbReference>
<dbReference type="Pfam" id="PF01252">
    <property type="entry name" value="Peptidase_A8"/>
    <property type="match status" value="1"/>
</dbReference>
<reference evidence="11" key="1">
    <citation type="submission" date="2022-08" db="EMBL/GenBank/DDBJ databases">
        <authorList>
            <person name="Wang H."/>
        </authorList>
    </citation>
    <scope>NUCLEOTIDE SEQUENCE</scope>
    <source>
        <strain evidence="11">XJK33-1</strain>
    </source>
</reference>
<accession>A0ABT7I2Q7</accession>
<feature type="transmembrane region" description="Helical" evidence="9">
    <location>
        <begin position="6"/>
        <end position="25"/>
    </location>
</feature>
<evidence type="ECO:0000256" key="1">
    <source>
        <dbReference type="ARBA" id="ARBA00006139"/>
    </source>
</evidence>
<keyword evidence="4 9" id="KW-0812">Transmembrane</keyword>
<dbReference type="RefSeq" id="WP_270976694.1">
    <property type="nucleotide sequence ID" value="NZ_JANURS010000001.1"/>
</dbReference>
<evidence type="ECO:0000256" key="7">
    <source>
        <dbReference type="ARBA" id="ARBA00022989"/>
    </source>
</evidence>
<feature type="active site" evidence="9">
    <location>
        <position position="110"/>
    </location>
</feature>
<feature type="transmembrane region" description="Helical" evidence="9">
    <location>
        <begin position="120"/>
        <end position="139"/>
    </location>
</feature>
<dbReference type="PANTHER" id="PTHR33695">
    <property type="entry name" value="LIPOPROTEIN SIGNAL PEPTIDASE"/>
    <property type="match status" value="1"/>
</dbReference>
<evidence type="ECO:0000256" key="3">
    <source>
        <dbReference type="ARBA" id="ARBA00022670"/>
    </source>
</evidence>
<evidence type="ECO:0000256" key="10">
    <source>
        <dbReference type="RuleBase" id="RU004181"/>
    </source>
</evidence>
<dbReference type="PANTHER" id="PTHR33695:SF1">
    <property type="entry name" value="LIPOPROTEIN SIGNAL PEPTIDASE"/>
    <property type="match status" value="1"/>
</dbReference>
<dbReference type="NCBIfam" id="TIGR00077">
    <property type="entry name" value="lspA"/>
    <property type="match status" value="1"/>
</dbReference>
<evidence type="ECO:0000256" key="4">
    <source>
        <dbReference type="ARBA" id="ARBA00022692"/>
    </source>
</evidence>
<comment type="catalytic activity">
    <reaction evidence="9">
        <text>Release of signal peptides from bacterial membrane prolipoproteins. Hydrolyzes -Xaa-Yaa-Zaa-|-(S,diacylglyceryl)Cys-, in which Xaa is hydrophobic (preferably Leu), and Yaa (Ala or Ser) and Zaa (Gly or Ala) have small, neutral side chains.</text>
        <dbReference type="EC" id="3.4.23.36"/>
    </reaction>
</comment>
<dbReference type="Proteomes" id="UP001176223">
    <property type="component" value="Unassembled WGS sequence"/>
</dbReference>
<evidence type="ECO:0000256" key="6">
    <source>
        <dbReference type="ARBA" id="ARBA00022801"/>
    </source>
</evidence>
<keyword evidence="12" id="KW-1185">Reference proteome</keyword>
<evidence type="ECO:0000256" key="9">
    <source>
        <dbReference type="HAMAP-Rule" id="MF_00161"/>
    </source>
</evidence>
<evidence type="ECO:0000256" key="5">
    <source>
        <dbReference type="ARBA" id="ARBA00022750"/>
    </source>
</evidence>
<feature type="transmembrane region" description="Helical" evidence="9">
    <location>
        <begin position="83"/>
        <end position="100"/>
    </location>
</feature>
<evidence type="ECO:0000256" key="8">
    <source>
        <dbReference type="ARBA" id="ARBA00023136"/>
    </source>
</evidence>
<name>A0ABT7I2Q7_9BACT</name>
<dbReference type="InterPro" id="IPR001872">
    <property type="entry name" value="Peptidase_A8"/>
</dbReference>
<keyword evidence="2 9" id="KW-1003">Cell membrane</keyword>
<evidence type="ECO:0000256" key="2">
    <source>
        <dbReference type="ARBA" id="ARBA00022475"/>
    </source>
</evidence>
<dbReference type="EC" id="3.4.23.36" evidence="9"/>
<keyword evidence="3 9" id="KW-0645">Protease</keyword>
<comment type="subcellular location">
    <subcellularLocation>
        <location evidence="9">Cell membrane</location>
        <topology evidence="9">Multi-pass membrane protein</topology>
    </subcellularLocation>
</comment>
<evidence type="ECO:0000313" key="11">
    <source>
        <dbReference type="EMBL" id="MDL0146555.1"/>
    </source>
</evidence>
<keyword evidence="7 9" id="KW-1133">Transmembrane helix</keyword>
<reference evidence="11" key="2">
    <citation type="journal article" date="2023" name="Microorganisms">
        <title>Isolation and Genomic Characteristics of Cat-Borne Campylobacter felis sp. nov. and Sheep-Borne Campylobacter ovis sp. nov.</title>
        <authorList>
            <person name="Wang H."/>
            <person name="Li Y."/>
            <person name="Gu Y."/>
            <person name="Zhou G."/>
            <person name="Chen X."/>
            <person name="Zhang X."/>
            <person name="Shao Z."/>
            <person name="Zhang J."/>
            <person name="Zhang M."/>
        </authorList>
    </citation>
    <scope>NUCLEOTIDE SEQUENCE</scope>
    <source>
        <strain evidence="11">XJK33-1</strain>
    </source>
</reference>
<comment type="caution">
    <text evidence="11">The sequence shown here is derived from an EMBL/GenBank/DDBJ whole genome shotgun (WGS) entry which is preliminary data.</text>
</comment>
<evidence type="ECO:0000313" key="12">
    <source>
        <dbReference type="Proteomes" id="UP001176223"/>
    </source>
</evidence>
<feature type="transmembrane region" description="Helical" evidence="9">
    <location>
        <begin position="61"/>
        <end position="76"/>
    </location>
</feature>
<keyword evidence="8 9" id="KW-0472">Membrane</keyword>
<gene>
    <name evidence="9 11" type="primary">lspA</name>
    <name evidence="11" type="ORF">NYG95_02710</name>
</gene>
<dbReference type="EMBL" id="JANURU010000004">
    <property type="protein sequence ID" value="MDL0146555.1"/>
    <property type="molecule type" value="Genomic_DNA"/>
</dbReference>
<proteinExistence type="inferred from homology"/>
<feature type="active site" evidence="9">
    <location>
        <position position="127"/>
    </location>
</feature>
<protein>
    <recommendedName>
        <fullName evidence="9">Lipoprotein signal peptidase</fullName>
        <ecNumber evidence="9">3.4.23.36</ecNumber>
    </recommendedName>
    <alternativeName>
        <fullName evidence="9">Prolipoprotein signal peptidase</fullName>
    </alternativeName>
    <alternativeName>
        <fullName evidence="9">Signal peptidase II</fullName>
        <shortName evidence="9">SPase II</shortName>
    </alternativeName>
</protein>
<comment type="similarity">
    <text evidence="1 9 10">Belongs to the peptidase A8 family.</text>
</comment>
<keyword evidence="5 9" id="KW-0064">Aspartyl protease</keyword>
<dbReference type="HAMAP" id="MF_00161">
    <property type="entry name" value="LspA"/>
    <property type="match status" value="1"/>
</dbReference>
<keyword evidence="6 9" id="KW-0378">Hydrolase</keyword>